<evidence type="ECO:0000313" key="9">
    <source>
        <dbReference type="Proteomes" id="UP000595437"/>
    </source>
</evidence>
<dbReference type="InterPro" id="IPR036869">
    <property type="entry name" value="J_dom_sf"/>
</dbReference>
<dbReference type="SMART" id="SM01326">
    <property type="entry name" value="PTEN_C2"/>
    <property type="match status" value="1"/>
</dbReference>
<feature type="region of interest" description="Disordered" evidence="4">
    <location>
        <begin position="794"/>
        <end position="869"/>
    </location>
</feature>
<feature type="domain" description="C2 tensin-type" evidence="7">
    <location>
        <begin position="474"/>
        <end position="615"/>
    </location>
</feature>
<gene>
    <name evidence="8" type="ORF">FKW44_016241</name>
</gene>
<evidence type="ECO:0000256" key="3">
    <source>
        <dbReference type="ARBA" id="ARBA00022741"/>
    </source>
</evidence>
<reference evidence="9" key="1">
    <citation type="submission" date="2021-01" db="EMBL/GenBank/DDBJ databases">
        <title>Caligus Genome Assembly.</title>
        <authorList>
            <person name="Gallardo-Escarate C."/>
        </authorList>
    </citation>
    <scope>NUCLEOTIDE SEQUENCE [LARGE SCALE GENOMIC DNA]</scope>
</reference>
<dbReference type="InterPro" id="IPR014020">
    <property type="entry name" value="Tensin_C2-dom"/>
</dbReference>
<dbReference type="InterPro" id="IPR008271">
    <property type="entry name" value="Ser/Thr_kinase_AS"/>
</dbReference>
<feature type="domain" description="J" evidence="6">
    <location>
        <begin position="915"/>
        <end position="975"/>
    </location>
</feature>
<dbReference type="FunFam" id="1.10.287.110:FF:000002">
    <property type="entry name" value="putative tyrosine-protein phosphatase auxilin isoform X2"/>
    <property type="match status" value="1"/>
</dbReference>
<dbReference type="Pfam" id="PF00069">
    <property type="entry name" value="Pkinase"/>
    <property type="match status" value="1"/>
</dbReference>
<dbReference type="Gene3D" id="1.10.510.10">
    <property type="entry name" value="Transferase(Phosphotransferase) domain 1"/>
    <property type="match status" value="1"/>
</dbReference>
<evidence type="ECO:0008006" key="10">
    <source>
        <dbReference type="Google" id="ProtNLM"/>
    </source>
</evidence>
<dbReference type="Pfam" id="PF10409">
    <property type="entry name" value="PTEN_C2"/>
    <property type="match status" value="1"/>
</dbReference>
<name>A0A7T8H1J6_CALRO</name>
<organism evidence="8 9">
    <name type="scientific">Caligus rogercresseyi</name>
    <name type="common">Sea louse</name>
    <dbReference type="NCBI Taxonomy" id="217165"/>
    <lineage>
        <taxon>Eukaryota</taxon>
        <taxon>Metazoa</taxon>
        <taxon>Ecdysozoa</taxon>
        <taxon>Arthropoda</taxon>
        <taxon>Crustacea</taxon>
        <taxon>Multicrustacea</taxon>
        <taxon>Hexanauplia</taxon>
        <taxon>Copepoda</taxon>
        <taxon>Siphonostomatoida</taxon>
        <taxon>Caligidae</taxon>
        <taxon>Caligus</taxon>
    </lineage>
</organism>
<dbReference type="PROSITE" id="PS51182">
    <property type="entry name" value="C2_TENSIN"/>
    <property type="match status" value="1"/>
</dbReference>
<dbReference type="Gene3D" id="3.90.190.10">
    <property type="entry name" value="Protein tyrosine phosphatase superfamily"/>
    <property type="match status" value="1"/>
</dbReference>
<keyword evidence="9" id="KW-1185">Reference proteome</keyword>
<feature type="region of interest" description="Disordered" evidence="4">
    <location>
        <begin position="658"/>
        <end position="782"/>
    </location>
</feature>
<accession>A0A7T8H1J6</accession>
<dbReference type="InterPro" id="IPR001623">
    <property type="entry name" value="DnaJ_domain"/>
</dbReference>
<dbReference type="OrthoDB" id="1717591at2759"/>
<evidence type="ECO:0000259" key="5">
    <source>
        <dbReference type="PROSITE" id="PS50011"/>
    </source>
</evidence>
<dbReference type="CDD" id="cd06257">
    <property type="entry name" value="DnaJ"/>
    <property type="match status" value="1"/>
</dbReference>
<sequence length="976" mass="108120">VRVDFSPGSLVSIDEEITVRVLDVIGEGGYAFVYSERFALKRLPAPDADRRKSVLKEISFMKKLRKHSEHVVSLLSAGSGPEEFLVLMELCPGGSLSDFRASPGLSMSTSVSLLHAFSPSPIIHRDIKRENFLISSAGRLKLCDFGSATTVEYEPDESWTPNQRSSLEEQIAAVTTPMYRAPEALDTWSNAPVGRPMDIWALGCILFALCFGKHPFEDAAKLRIINGNYALPRGGEEELTYGLFYDLITRALQVDPRSRIDAKGMLLALREIAATYALSTDNGPDPLLQKKLAQERTPTAAPAPSTAPSQSAAWMKFHEEHQRTLQQQVGASVRHLDFNCITERLAVIDRNYVEDIKAMMESRYPGHYKVISLSESPALNKFPPGLNDATREAIEFLEKDRGNVLVISCHNGKSNSALLAGAILLQSTLLSSVKDFLKYFSLRHGEPDLSACKAALLQNFITLILQQDLNFIDVEPVEISKIILEPVPLFTRSRDGCRPWIEIYSGSSLVYSSGSDSEHNQDRLFTQYDEEVVLSFRNKIEIPSGDVYGILYHSRALGLGKILSSPTLVPICKFYFHSAFLSSTTSFVRFSREELDSPAGSLPENFRVTVNFRRSTKRKAFKIPKPLKKTKEILFSDYVHEEETDSFIRNHIRSEPEEDSLFGARMEPTESVAPPSPPRKNETNILIDIFGGGGDMPHESPINGTPPNGNQDSLFDINTQPTKNNNNSSSNHSNNNKDDLLLDFGFGDTPEQPSGANGVPTPSVDPFNVFMTPTSKSEDKISNNLEDDLNDLLKGVNLSKDPPTSTKPNPPSQAPKNNGPNYFESFFTSQGAGSKGANGEPKVAPQDAFSDLLGDFSSSQPNSSKTPQTIGAMRQKKVLADMSPEEAQVHVWVEGKERNIRALLVSLHTVLWPGSKWNQVAMHQLVSKTDVKKQYRKACLAVHPDKNTGTQKETLSKMIFVELNDAWTEFDNNSSI</sequence>
<dbReference type="Gene3D" id="1.10.287.110">
    <property type="entry name" value="DnaJ domain"/>
    <property type="match status" value="1"/>
</dbReference>
<keyword evidence="3" id="KW-0547">Nucleotide-binding</keyword>
<evidence type="ECO:0000259" key="7">
    <source>
        <dbReference type="PROSITE" id="PS51182"/>
    </source>
</evidence>
<dbReference type="InterPro" id="IPR000719">
    <property type="entry name" value="Prot_kinase_dom"/>
</dbReference>
<dbReference type="EMBL" id="CP045900">
    <property type="protein sequence ID" value="QQP41773.1"/>
    <property type="molecule type" value="Genomic_DNA"/>
</dbReference>
<evidence type="ECO:0000256" key="1">
    <source>
        <dbReference type="ARBA" id="ARBA00004132"/>
    </source>
</evidence>
<dbReference type="AlphaFoldDB" id="A0A7T8H1J6"/>
<dbReference type="SUPFAM" id="SSF49562">
    <property type="entry name" value="C2 domain (Calcium/lipid-binding domain, CaLB)"/>
    <property type="match status" value="1"/>
</dbReference>
<feature type="domain" description="Protein kinase" evidence="5">
    <location>
        <begin position="19"/>
        <end position="288"/>
    </location>
</feature>
<dbReference type="PROSITE" id="PS00108">
    <property type="entry name" value="PROTEIN_KINASE_ST"/>
    <property type="match status" value="1"/>
</dbReference>
<feature type="compositionally biased region" description="Polar residues" evidence="4">
    <location>
        <begin position="856"/>
        <end position="869"/>
    </location>
</feature>
<dbReference type="SUPFAM" id="SSF52799">
    <property type="entry name" value="(Phosphotyrosine protein) phosphatases II"/>
    <property type="match status" value="1"/>
</dbReference>
<dbReference type="SMART" id="SM00220">
    <property type="entry name" value="S_TKc"/>
    <property type="match status" value="1"/>
</dbReference>
<dbReference type="PROSITE" id="PS50076">
    <property type="entry name" value="DNAJ_2"/>
    <property type="match status" value="1"/>
</dbReference>
<dbReference type="PROSITE" id="PS50011">
    <property type="entry name" value="PROTEIN_KINASE_DOM"/>
    <property type="match status" value="1"/>
</dbReference>
<dbReference type="GO" id="GO:0045747">
    <property type="term" value="P:positive regulation of Notch signaling pathway"/>
    <property type="evidence" value="ECO:0007669"/>
    <property type="project" value="TreeGrafter"/>
</dbReference>
<feature type="non-terminal residue" evidence="8">
    <location>
        <position position="1"/>
    </location>
</feature>
<proteinExistence type="inferred from homology"/>
<protein>
    <recommendedName>
        <fullName evidence="10">Cyclin G-associated kinase</fullName>
    </recommendedName>
</protein>
<dbReference type="GO" id="GO:0005524">
    <property type="term" value="F:ATP binding"/>
    <property type="evidence" value="ECO:0007669"/>
    <property type="project" value="InterPro"/>
</dbReference>
<evidence type="ECO:0000313" key="8">
    <source>
        <dbReference type="EMBL" id="QQP41773.1"/>
    </source>
</evidence>
<dbReference type="GO" id="GO:0004674">
    <property type="term" value="F:protein serine/threonine kinase activity"/>
    <property type="evidence" value="ECO:0007669"/>
    <property type="project" value="TreeGrafter"/>
</dbReference>
<dbReference type="InterPro" id="IPR029021">
    <property type="entry name" value="Prot-tyrosine_phosphatase-like"/>
</dbReference>
<evidence type="ECO:0000259" key="6">
    <source>
        <dbReference type="PROSITE" id="PS50076"/>
    </source>
</evidence>
<feature type="compositionally biased region" description="Polar residues" evidence="4">
    <location>
        <begin position="702"/>
        <end position="723"/>
    </location>
</feature>
<evidence type="ECO:0000256" key="2">
    <source>
        <dbReference type="ARBA" id="ARBA00005490"/>
    </source>
</evidence>
<dbReference type="PANTHER" id="PTHR22967">
    <property type="entry name" value="SERINE/THREONINE PROTEIN KINASE"/>
    <property type="match status" value="1"/>
</dbReference>
<feature type="compositionally biased region" description="Low complexity" evidence="4">
    <location>
        <begin position="724"/>
        <end position="734"/>
    </location>
</feature>
<feature type="compositionally biased region" description="Polar residues" evidence="4">
    <location>
        <begin position="814"/>
        <end position="832"/>
    </location>
</feature>
<dbReference type="Gene3D" id="2.60.40.1110">
    <property type="match status" value="1"/>
</dbReference>
<evidence type="ECO:0000256" key="4">
    <source>
        <dbReference type="SAM" id="MobiDB-lite"/>
    </source>
</evidence>
<dbReference type="GO" id="GO:0030136">
    <property type="term" value="C:clathrin-coated vesicle"/>
    <property type="evidence" value="ECO:0007669"/>
    <property type="project" value="UniProtKB-SubCell"/>
</dbReference>
<dbReference type="GO" id="GO:0035612">
    <property type="term" value="F:AP-2 adaptor complex binding"/>
    <property type="evidence" value="ECO:0007669"/>
    <property type="project" value="TreeGrafter"/>
</dbReference>
<dbReference type="Proteomes" id="UP000595437">
    <property type="component" value="Chromosome 11"/>
</dbReference>
<dbReference type="GO" id="GO:2000369">
    <property type="term" value="P:regulation of clathrin-dependent endocytosis"/>
    <property type="evidence" value="ECO:0007669"/>
    <property type="project" value="TreeGrafter"/>
</dbReference>
<dbReference type="InterPro" id="IPR035892">
    <property type="entry name" value="C2_domain_sf"/>
</dbReference>
<comment type="similarity">
    <text evidence="2">Belongs to the protein kinase superfamily. AGC Ser/Thr protein kinase family. PKC subfamily.</text>
</comment>
<dbReference type="PANTHER" id="PTHR22967:SF105">
    <property type="entry name" value="CYCLIN-G-ASSOCIATED KINASE"/>
    <property type="match status" value="1"/>
</dbReference>
<dbReference type="InterPro" id="IPR011009">
    <property type="entry name" value="Kinase-like_dom_sf"/>
</dbReference>
<comment type="subcellular location">
    <subcellularLocation>
        <location evidence="1">Cytoplasmic vesicle</location>
        <location evidence="1">Clathrin-coated vesicle</location>
    </subcellularLocation>
</comment>
<dbReference type="SUPFAM" id="SSF46565">
    <property type="entry name" value="Chaperone J-domain"/>
    <property type="match status" value="1"/>
</dbReference>
<dbReference type="SUPFAM" id="SSF56112">
    <property type="entry name" value="Protein kinase-like (PK-like)"/>
    <property type="match status" value="1"/>
</dbReference>